<dbReference type="OrthoDB" id="434619at2759"/>
<dbReference type="InterPro" id="IPR050710">
    <property type="entry name" value="Band7/mec-2_domain"/>
</dbReference>
<name>A0A813EJD7_POLGL</name>
<dbReference type="InterPro" id="IPR001972">
    <property type="entry name" value="Stomatin_HflK_fam"/>
</dbReference>
<evidence type="ECO:0000256" key="3">
    <source>
        <dbReference type="ARBA" id="ARBA00023128"/>
    </source>
</evidence>
<sequence>RLTGTSRAVAPALAASSWPSLPLARRHASTLSSLASAVAGGGGSSGGSSSEAASHRAGSTLVPRFQVGFAVVPQQIAFVVERLGKFHQVLDPGLHFLIPFVDKIAYAHSLKEESIPIPNQQAITKDNVTLSIDGVLFLRIVDAYQASYGVQDAVLAVAQLAQTSMRSEIGKMTLDKTFEERDTMNQAIVKVVNGAAQAWGIQVLRYEIRDIIPPPSIKQAMEMEAEAERRRRAEVLQSEGDRQSEVNLAQGKMQSAQLQAKGEAEAIRERARATAEGIRLLSSAISESKAGDKAVALRVAEQYVAAWKEMARKSNTIIVPANPSDASRGFGRKVFWIERLPWSVGMNFNMILIFQLLIVLGGFVQACGAEGPVTVTLENYLLAESDGYMGKYIPEGLGKFKHSRDITAVDTSPSSAPEHGQPVIRMNRDTLYSWLILDLSTSADIIFPDVGHRFVSLEMLSQTHDVFPSVYQPGKYILTKDGCGCPPPCSGPSKTGPFLCTAFGTRYATILLRTLADGANATDIAAAHDAQDAFAVKQEDPGKWEVPDWNQTELSRIRKNLLDLKDRSTSPVTFGFFTGPEKIDHLYGILNVAAGWAGARPQDQTYAVWFSDGEPGDFAITVPKVPVEANGFWSMTVYNKEGFMFANPSNYNSAAQGSHGQNRDGSTTVYFGGCEDPKRQKPSKAHCLPIQHGWGMIMRFFRPSEAILDGT</sequence>
<dbReference type="InterPro" id="IPR032435">
    <property type="entry name" value="STML2-like_C"/>
</dbReference>
<gene>
    <name evidence="5" type="ORF">PGLA1383_LOCUS19233</name>
</gene>
<dbReference type="SUPFAM" id="SSF160935">
    <property type="entry name" value="VPA0735-like"/>
    <property type="match status" value="1"/>
</dbReference>
<dbReference type="Gene3D" id="2.60.120.600">
    <property type="entry name" value="Domain of unknown function DUF1214, C-terminal domain"/>
    <property type="match status" value="1"/>
</dbReference>
<accession>A0A813EJD7</accession>
<comment type="similarity">
    <text evidence="2">Belongs to the band 7/mec-2 family.</text>
</comment>
<dbReference type="Pfam" id="PF01145">
    <property type="entry name" value="Band_7"/>
    <property type="match status" value="1"/>
</dbReference>
<dbReference type="PRINTS" id="PR00721">
    <property type="entry name" value="STOMATIN"/>
</dbReference>
<dbReference type="Gene3D" id="3.30.479.30">
    <property type="entry name" value="Band 7 domain"/>
    <property type="match status" value="1"/>
</dbReference>
<dbReference type="InterPro" id="IPR037049">
    <property type="entry name" value="DUF1214_C_sf"/>
</dbReference>
<feature type="non-terminal residue" evidence="5">
    <location>
        <position position="1"/>
    </location>
</feature>
<evidence type="ECO:0000313" key="5">
    <source>
        <dbReference type="EMBL" id="CAE8600932.1"/>
    </source>
</evidence>
<reference evidence="5" key="1">
    <citation type="submission" date="2021-02" db="EMBL/GenBank/DDBJ databases">
        <authorList>
            <person name="Dougan E. K."/>
            <person name="Rhodes N."/>
            <person name="Thang M."/>
            <person name="Chan C."/>
        </authorList>
    </citation>
    <scope>NUCLEOTIDE SEQUENCE</scope>
</reference>
<proteinExistence type="inferred from homology"/>
<feature type="domain" description="Band 7" evidence="4">
    <location>
        <begin position="67"/>
        <end position="225"/>
    </location>
</feature>
<dbReference type="InterPro" id="IPR001107">
    <property type="entry name" value="Band_7"/>
</dbReference>
<organism evidence="5 6">
    <name type="scientific">Polarella glacialis</name>
    <name type="common">Dinoflagellate</name>
    <dbReference type="NCBI Taxonomy" id="89957"/>
    <lineage>
        <taxon>Eukaryota</taxon>
        <taxon>Sar</taxon>
        <taxon>Alveolata</taxon>
        <taxon>Dinophyceae</taxon>
        <taxon>Suessiales</taxon>
        <taxon>Suessiaceae</taxon>
        <taxon>Polarella</taxon>
    </lineage>
</organism>
<dbReference type="AlphaFoldDB" id="A0A813EJD7"/>
<feature type="non-terminal residue" evidence="5">
    <location>
        <position position="711"/>
    </location>
</feature>
<dbReference type="InterPro" id="IPR010679">
    <property type="entry name" value="DUF1254"/>
</dbReference>
<dbReference type="FunFam" id="3.30.479.30:FF:000004">
    <property type="entry name" value="Putative membrane protease family, stomatin"/>
    <property type="match status" value="1"/>
</dbReference>
<dbReference type="EMBL" id="CAJNNV010012614">
    <property type="protein sequence ID" value="CAE8600932.1"/>
    <property type="molecule type" value="Genomic_DNA"/>
</dbReference>
<dbReference type="CDD" id="cd08829">
    <property type="entry name" value="SPFH_paraslipin"/>
    <property type="match status" value="1"/>
</dbReference>
<dbReference type="PANTHER" id="PTHR43327:SF10">
    <property type="entry name" value="STOMATIN-LIKE PROTEIN 2, MITOCHONDRIAL"/>
    <property type="match status" value="1"/>
</dbReference>
<dbReference type="InterPro" id="IPR036013">
    <property type="entry name" value="Band_7/SPFH_dom_sf"/>
</dbReference>
<dbReference type="InterPro" id="IPR010621">
    <property type="entry name" value="DUF1214"/>
</dbReference>
<dbReference type="GO" id="GO:0005739">
    <property type="term" value="C:mitochondrion"/>
    <property type="evidence" value="ECO:0007669"/>
    <property type="project" value="UniProtKB-SubCell"/>
</dbReference>
<dbReference type="SUPFAM" id="SSF117892">
    <property type="entry name" value="Band 7/SPFH domain"/>
    <property type="match status" value="1"/>
</dbReference>
<evidence type="ECO:0000313" key="6">
    <source>
        <dbReference type="Proteomes" id="UP000654075"/>
    </source>
</evidence>
<dbReference type="GO" id="GO:0007005">
    <property type="term" value="P:mitochondrion organization"/>
    <property type="evidence" value="ECO:0007669"/>
    <property type="project" value="TreeGrafter"/>
</dbReference>
<protein>
    <recommendedName>
        <fullName evidence="4">Band 7 domain-containing protein</fullName>
    </recommendedName>
</protein>
<keyword evidence="3" id="KW-0496">Mitochondrion</keyword>
<dbReference type="Pfam" id="PF06863">
    <property type="entry name" value="DUF1254"/>
    <property type="match status" value="1"/>
</dbReference>
<dbReference type="GO" id="GO:0098552">
    <property type="term" value="C:side of membrane"/>
    <property type="evidence" value="ECO:0007669"/>
    <property type="project" value="UniProtKB-ARBA"/>
</dbReference>
<evidence type="ECO:0000256" key="1">
    <source>
        <dbReference type="ARBA" id="ARBA00004173"/>
    </source>
</evidence>
<dbReference type="SMART" id="SM00244">
    <property type="entry name" value="PHB"/>
    <property type="match status" value="1"/>
</dbReference>
<dbReference type="Pfam" id="PF16200">
    <property type="entry name" value="Band_7_C"/>
    <property type="match status" value="1"/>
</dbReference>
<dbReference type="Pfam" id="PF06742">
    <property type="entry name" value="DUF1214"/>
    <property type="match status" value="1"/>
</dbReference>
<comment type="caution">
    <text evidence="5">The sequence shown here is derived from an EMBL/GenBank/DDBJ whole genome shotgun (WGS) entry which is preliminary data.</text>
</comment>
<comment type="subcellular location">
    <subcellularLocation>
        <location evidence="1">Mitochondrion</location>
    </subcellularLocation>
</comment>
<dbReference type="Proteomes" id="UP000654075">
    <property type="component" value="Unassembled WGS sequence"/>
</dbReference>
<dbReference type="GO" id="GO:0005886">
    <property type="term" value="C:plasma membrane"/>
    <property type="evidence" value="ECO:0007669"/>
    <property type="project" value="UniProtKB-ARBA"/>
</dbReference>
<dbReference type="PANTHER" id="PTHR43327">
    <property type="entry name" value="STOMATIN-LIKE PROTEIN 2, MITOCHONDRIAL"/>
    <property type="match status" value="1"/>
</dbReference>
<keyword evidence="6" id="KW-1185">Reference proteome</keyword>
<evidence type="ECO:0000256" key="2">
    <source>
        <dbReference type="ARBA" id="ARBA00008164"/>
    </source>
</evidence>
<evidence type="ECO:0000259" key="4">
    <source>
        <dbReference type="SMART" id="SM00244"/>
    </source>
</evidence>